<sequence>MYKRMLRAVVATAFSAALAFGALAVGGDIAWNAPAGTTTQAEAPGDIAWNVRAAGAGDIAWNSVHGDIAWTAPADIGA</sequence>
<evidence type="ECO:0000313" key="2">
    <source>
        <dbReference type="EMBL" id="AXG82705.1"/>
    </source>
</evidence>
<dbReference type="Proteomes" id="UP000253868">
    <property type="component" value="Chromosome"/>
</dbReference>
<feature type="signal peptide" evidence="1">
    <location>
        <begin position="1"/>
        <end position="24"/>
    </location>
</feature>
<dbReference type="EMBL" id="CP031194">
    <property type="protein sequence ID" value="AXG82705.1"/>
    <property type="molecule type" value="Genomic_DNA"/>
</dbReference>
<accession>A0A345I181</accession>
<protein>
    <submittedName>
        <fullName evidence="2">5'-nucleotidase</fullName>
    </submittedName>
</protein>
<dbReference type="AlphaFoldDB" id="A0A345I181"/>
<feature type="chain" id="PRO_5016741924" evidence="1">
    <location>
        <begin position="25"/>
        <end position="78"/>
    </location>
</feature>
<evidence type="ECO:0000313" key="3">
    <source>
        <dbReference type="Proteomes" id="UP000253868"/>
    </source>
</evidence>
<gene>
    <name evidence="2" type="ORF">DVK44_18145</name>
</gene>
<organism evidence="2 3">
    <name type="scientific">Streptomyces paludis</name>
    <dbReference type="NCBI Taxonomy" id="2282738"/>
    <lineage>
        <taxon>Bacteria</taxon>
        <taxon>Bacillati</taxon>
        <taxon>Actinomycetota</taxon>
        <taxon>Actinomycetes</taxon>
        <taxon>Kitasatosporales</taxon>
        <taxon>Streptomycetaceae</taxon>
        <taxon>Streptomyces</taxon>
    </lineage>
</organism>
<evidence type="ECO:0000256" key="1">
    <source>
        <dbReference type="SAM" id="SignalP"/>
    </source>
</evidence>
<keyword evidence="1" id="KW-0732">Signal</keyword>
<reference evidence="3" key="1">
    <citation type="submission" date="2018-07" db="EMBL/GenBank/DDBJ databases">
        <authorList>
            <person name="Zhao J."/>
        </authorList>
    </citation>
    <scope>NUCLEOTIDE SEQUENCE [LARGE SCALE GENOMIC DNA]</scope>
    <source>
        <strain evidence="3">GSSD-12</strain>
    </source>
</reference>
<dbReference type="KEGG" id="spad:DVK44_18145"/>
<proteinExistence type="predicted"/>
<name>A0A345I181_9ACTN</name>
<dbReference type="OrthoDB" id="4238135at2"/>
<keyword evidence="3" id="KW-1185">Reference proteome</keyword>